<evidence type="ECO:0000256" key="6">
    <source>
        <dbReference type="ARBA" id="ARBA00023033"/>
    </source>
</evidence>
<keyword evidence="4" id="KW-0560">Oxidoreductase</keyword>
<comment type="cofactor">
    <cofactor evidence="1 7">
        <name>heme</name>
        <dbReference type="ChEBI" id="CHEBI:30413"/>
    </cofactor>
</comment>
<protein>
    <submittedName>
        <fullName evidence="9">Cytochrome P450</fullName>
    </submittedName>
</protein>
<proteinExistence type="inferred from homology"/>
<reference evidence="9" key="1">
    <citation type="journal article" date="2020" name="Stud. Mycol.">
        <title>101 Dothideomycetes genomes: a test case for predicting lifestyles and emergence of pathogens.</title>
        <authorList>
            <person name="Haridas S."/>
            <person name="Albert R."/>
            <person name="Binder M."/>
            <person name="Bloem J."/>
            <person name="Labutti K."/>
            <person name="Salamov A."/>
            <person name="Andreopoulos B."/>
            <person name="Baker S."/>
            <person name="Barry K."/>
            <person name="Bills G."/>
            <person name="Bluhm B."/>
            <person name="Cannon C."/>
            <person name="Castanera R."/>
            <person name="Culley D."/>
            <person name="Daum C."/>
            <person name="Ezra D."/>
            <person name="Gonzalez J."/>
            <person name="Henrissat B."/>
            <person name="Kuo A."/>
            <person name="Liang C."/>
            <person name="Lipzen A."/>
            <person name="Lutzoni F."/>
            <person name="Magnuson J."/>
            <person name="Mondo S."/>
            <person name="Nolan M."/>
            <person name="Ohm R."/>
            <person name="Pangilinan J."/>
            <person name="Park H.-J."/>
            <person name="Ramirez L."/>
            <person name="Alfaro M."/>
            <person name="Sun H."/>
            <person name="Tritt A."/>
            <person name="Yoshinaga Y."/>
            <person name="Zwiers L.-H."/>
            <person name="Turgeon B."/>
            <person name="Goodwin S."/>
            <person name="Spatafora J."/>
            <person name="Crous P."/>
            <person name="Grigoriev I."/>
        </authorList>
    </citation>
    <scope>NUCLEOTIDE SEQUENCE</scope>
    <source>
        <strain evidence="9">CBS 125425</strain>
    </source>
</reference>
<sequence>MMATTQVYLVTIPLFAILSLLYRLYTNYLALASLRLPGPFLAKLSSKWLFLTFARGQQANTVHALHRRHGPIVQIGPREISFASAQACKDIYGVHTKCSKSAMYDNFAKPGLVGMRDRGQHRERLQRVAHVFSLSVLKELEPSVQDQIAQLRALLVKSEGTAVDVVKLMHLLALDVAGIILLGENFGALGAERPSYYVKVMKLLVPFRGVETTFPWAIPILKVLPFEWARDFTGVVDYVYGYCEERMKRMIEEDGRTSQRKNMLSRLLVGDPEKGTLPLTDQEISDEVGNFIYAASDTTGIVMAYFLYEMAANIDWQEKLRKEIKDAKVEDGGFDYAIVQKLPVLQACLYESLRLHPGAPVGLPRTTPIEGFSIDGIFVPGGTIVHAPSFTVQRDTTAFPSPDKFDPGRWLSASGSYAPSTQLLDHMMIWGAGEYRCAGINMAIMEVKTMVSRVLNNFKVRVESEQTHEDMKPKDHFMTEASGGRGMCVFESIDS</sequence>
<dbReference type="InterPro" id="IPR002403">
    <property type="entry name" value="Cyt_P450_E_grp-IV"/>
</dbReference>
<dbReference type="GO" id="GO:0005506">
    <property type="term" value="F:iron ion binding"/>
    <property type="evidence" value="ECO:0007669"/>
    <property type="project" value="InterPro"/>
</dbReference>
<keyword evidence="10" id="KW-1185">Reference proteome</keyword>
<keyword evidence="8" id="KW-0812">Transmembrane</keyword>
<evidence type="ECO:0000256" key="1">
    <source>
        <dbReference type="ARBA" id="ARBA00001971"/>
    </source>
</evidence>
<dbReference type="InterPro" id="IPR001128">
    <property type="entry name" value="Cyt_P450"/>
</dbReference>
<dbReference type="AlphaFoldDB" id="A0A9P4RA35"/>
<dbReference type="SUPFAM" id="SSF48264">
    <property type="entry name" value="Cytochrome P450"/>
    <property type="match status" value="1"/>
</dbReference>
<dbReference type="Gene3D" id="1.10.630.10">
    <property type="entry name" value="Cytochrome P450"/>
    <property type="match status" value="1"/>
</dbReference>
<comment type="caution">
    <text evidence="9">The sequence shown here is derived from an EMBL/GenBank/DDBJ whole genome shotgun (WGS) entry which is preliminary data.</text>
</comment>
<dbReference type="OrthoDB" id="1470350at2759"/>
<dbReference type="PANTHER" id="PTHR24305">
    <property type="entry name" value="CYTOCHROME P450"/>
    <property type="match status" value="1"/>
</dbReference>
<keyword evidence="6" id="KW-0503">Monooxygenase</keyword>
<keyword evidence="3 7" id="KW-0479">Metal-binding</keyword>
<dbReference type="GO" id="GO:0016705">
    <property type="term" value="F:oxidoreductase activity, acting on paired donors, with incorporation or reduction of molecular oxygen"/>
    <property type="evidence" value="ECO:0007669"/>
    <property type="project" value="InterPro"/>
</dbReference>
<evidence type="ECO:0000256" key="5">
    <source>
        <dbReference type="ARBA" id="ARBA00023004"/>
    </source>
</evidence>
<evidence type="ECO:0000313" key="10">
    <source>
        <dbReference type="Proteomes" id="UP000799444"/>
    </source>
</evidence>
<evidence type="ECO:0000256" key="3">
    <source>
        <dbReference type="ARBA" id="ARBA00022723"/>
    </source>
</evidence>
<dbReference type="EMBL" id="ML996104">
    <property type="protein sequence ID" value="KAF2739537.1"/>
    <property type="molecule type" value="Genomic_DNA"/>
</dbReference>
<feature type="binding site" description="axial binding residue" evidence="7">
    <location>
        <position position="437"/>
    </location>
    <ligand>
        <name>heme</name>
        <dbReference type="ChEBI" id="CHEBI:30413"/>
    </ligand>
    <ligandPart>
        <name>Fe</name>
        <dbReference type="ChEBI" id="CHEBI:18248"/>
    </ligandPart>
</feature>
<dbReference type="PRINTS" id="PR00465">
    <property type="entry name" value="EP450IV"/>
</dbReference>
<dbReference type="Pfam" id="PF00067">
    <property type="entry name" value="p450"/>
    <property type="match status" value="1"/>
</dbReference>
<evidence type="ECO:0000256" key="7">
    <source>
        <dbReference type="PIRSR" id="PIRSR602403-1"/>
    </source>
</evidence>
<evidence type="ECO:0000256" key="4">
    <source>
        <dbReference type="ARBA" id="ARBA00023002"/>
    </source>
</evidence>
<accession>A0A9P4RA35</accession>
<dbReference type="InterPro" id="IPR050121">
    <property type="entry name" value="Cytochrome_P450_monoxygenase"/>
</dbReference>
<dbReference type="GO" id="GO:0004497">
    <property type="term" value="F:monooxygenase activity"/>
    <property type="evidence" value="ECO:0007669"/>
    <property type="project" value="UniProtKB-KW"/>
</dbReference>
<gene>
    <name evidence="9" type="ORF">EJ04DRAFT_334578</name>
</gene>
<evidence type="ECO:0000256" key="2">
    <source>
        <dbReference type="ARBA" id="ARBA00010617"/>
    </source>
</evidence>
<evidence type="ECO:0000256" key="8">
    <source>
        <dbReference type="SAM" id="Phobius"/>
    </source>
</evidence>
<keyword evidence="7" id="KW-0349">Heme</keyword>
<dbReference type="InterPro" id="IPR036396">
    <property type="entry name" value="Cyt_P450_sf"/>
</dbReference>
<keyword evidence="8" id="KW-1133">Transmembrane helix</keyword>
<dbReference type="GO" id="GO:0020037">
    <property type="term" value="F:heme binding"/>
    <property type="evidence" value="ECO:0007669"/>
    <property type="project" value="InterPro"/>
</dbReference>
<evidence type="ECO:0000313" key="9">
    <source>
        <dbReference type="EMBL" id="KAF2739537.1"/>
    </source>
</evidence>
<name>A0A9P4RA35_9PLEO</name>
<keyword evidence="5 7" id="KW-0408">Iron</keyword>
<dbReference type="PANTHER" id="PTHR24305:SF187">
    <property type="entry name" value="P450, PUTATIVE (EUROFUNG)-RELATED"/>
    <property type="match status" value="1"/>
</dbReference>
<dbReference type="PRINTS" id="PR00385">
    <property type="entry name" value="P450"/>
</dbReference>
<keyword evidence="8" id="KW-0472">Membrane</keyword>
<dbReference type="Proteomes" id="UP000799444">
    <property type="component" value="Unassembled WGS sequence"/>
</dbReference>
<feature type="transmembrane region" description="Helical" evidence="8">
    <location>
        <begin position="7"/>
        <end position="25"/>
    </location>
</feature>
<comment type="similarity">
    <text evidence="2">Belongs to the cytochrome P450 family.</text>
</comment>
<organism evidence="9 10">
    <name type="scientific">Polyplosphaeria fusca</name>
    <dbReference type="NCBI Taxonomy" id="682080"/>
    <lineage>
        <taxon>Eukaryota</taxon>
        <taxon>Fungi</taxon>
        <taxon>Dikarya</taxon>
        <taxon>Ascomycota</taxon>
        <taxon>Pezizomycotina</taxon>
        <taxon>Dothideomycetes</taxon>
        <taxon>Pleosporomycetidae</taxon>
        <taxon>Pleosporales</taxon>
        <taxon>Tetraplosphaeriaceae</taxon>
        <taxon>Polyplosphaeria</taxon>
    </lineage>
</organism>